<dbReference type="PRINTS" id="PR00625">
    <property type="entry name" value="JDOMAIN"/>
</dbReference>
<dbReference type="PROSITE" id="PS50076">
    <property type="entry name" value="DNAJ_2"/>
    <property type="match status" value="1"/>
</dbReference>
<protein>
    <submittedName>
        <fullName evidence="5">J domain-containing protein</fullName>
    </submittedName>
</protein>
<dbReference type="WBParaSite" id="ACRNAN_Path_1292.g5057.t1">
    <property type="protein sequence ID" value="ACRNAN_Path_1292.g5057.t1"/>
    <property type="gene ID" value="ACRNAN_Path_1292.g5057"/>
</dbReference>
<sequence length="298" mass="35964">MERLCPQCFVGASIRSLLPCRLYSSVRKTHYDVLGVSKNATLNDIKAAFYTLSKKYHPDVVGSNSESAKKFLEVKEAYDVLKDQTLRQNYDLNIGSGQPYQSSNFGSSYQYPPGYGYQNQQRPRYKYNRDFEWWNKPNDEWSKEFQRVWERMNQNRQRHKHEEDLYKEWQKRTWEDHNRRRSTKWANSEKEKDSENTGYHWKYEWKNSQHQKDEKLTQDLIKIFHGSILFFMVLSLLSMMSSMMSQRTRENLWLNEFRTMDARKRDSSLPISKKEMDKMRKMMETPPPPRPTSNIWDE</sequence>
<feature type="transmembrane region" description="Helical" evidence="2">
    <location>
        <begin position="220"/>
        <end position="239"/>
    </location>
</feature>
<accession>A0A914BYF8</accession>
<evidence type="ECO:0000313" key="5">
    <source>
        <dbReference type="WBParaSite" id="ACRNAN_Path_1292.g5057.t1"/>
    </source>
</evidence>
<dbReference type="CDD" id="cd06257">
    <property type="entry name" value="DnaJ"/>
    <property type="match status" value="1"/>
</dbReference>
<evidence type="ECO:0000313" key="4">
    <source>
        <dbReference type="Proteomes" id="UP000887540"/>
    </source>
</evidence>
<evidence type="ECO:0000259" key="3">
    <source>
        <dbReference type="PROSITE" id="PS50076"/>
    </source>
</evidence>
<feature type="compositionally biased region" description="Basic and acidic residues" evidence="1">
    <location>
        <begin position="265"/>
        <end position="283"/>
    </location>
</feature>
<dbReference type="SUPFAM" id="SSF46565">
    <property type="entry name" value="Chaperone J-domain"/>
    <property type="match status" value="1"/>
</dbReference>
<dbReference type="InterPro" id="IPR052763">
    <property type="entry name" value="DnaJ_C4"/>
</dbReference>
<evidence type="ECO:0000256" key="2">
    <source>
        <dbReference type="SAM" id="Phobius"/>
    </source>
</evidence>
<keyword evidence="2" id="KW-1133">Transmembrane helix</keyword>
<dbReference type="Gene3D" id="1.10.287.110">
    <property type="entry name" value="DnaJ domain"/>
    <property type="match status" value="1"/>
</dbReference>
<name>A0A914BYF8_9BILA</name>
<dbReference type="Proteomes" id="UP000887540">
    <property type="component" value="Unplaced"/>
</dbReference>
<dbReference type="SMART" id="SM00271">
    <property type="entry name" value="DnaJ"/>
    <property type="match status" value="1"/>
</dbReference>
<organism evidence="4 5">
    <name type="scientific">Acrobeloides nanus</name>
    <dbReference type="NCBI Taxonomy" id="290746"/>
    <lineage>
        <taxon>Eukaryota</taxon>
        <taxon>Metazoa</taxon>
        <taxon>Ecdysozoa</taxon>
        <taxon>Nematoda</taxon>
        <taxon>Chromadorea</taxon>
        <taxon>Rhabditida</taxon>
        <taxon>Tylenchina</taxon>
        <taxon>Cephalobomorpha</taxon>
        <taxon>Cephaloboidea</taxon>
        <taxon>Cephalobidae</taxon>
        <taxon>Acrobeloides</taxon>
    </lineage>
</organism>
<dbReference type="PANTHER" id="PTHR44825">
    <property type="match status" value="1"/>
</dbReference>
<keyword evidence="2" id="KW-0812">Transmembrane</keyword>
<feature type="region of interest" description="Disordered" evidence="1">
    <location>
        <begin position="265"/>
        <end position="298"/>
    </location>
</feature>
<dbReference type="InterPro" id="IPR001623">
    <property type="entry name" value="DnaJ_domain"/>
</dbReference>
<dbReference type="AlphaFoldDB" id="A0A914BYF8"/>
<proteinExistence type="predicted"/>
<keyword evidence="2" id="KW-0472">Membrane</keyword>
<dbReference type="InterPro" id="IPR036869">
    <property type="entry name" value="J_dom_sf"/>
</dbReference>
<evidence type="ECO:0000256" key="1">
    <source>
        <dbReference type="SAM" id="MobiDB-lite"/>
    </source>
</evidence>
<feature type="domain" description="J" evidence="3">
    <location>
        <begin position="29"/>
        <end position="94"/>
    </location>
</feature>
<reference evidence="5" key="1">
    <citation type="submission" date="2022-11" db="UniProtKB">
        <authorList>
            <consortium name="WormBaseParasite"/>
        </authorList>
    </citation>
    <scope>IDENTIFICATION</scope>
</reference>
<dbReference type="PANTHER" id="PTHR44825:SF1">
    <property type="entry name" value="DNAJ HOMOLOG SUBFAMILY C MEMBER 4"/>
    <property type="match status" value="1"/>
</dbReference>
<dbReference type="Pfam" id="PF00226">
    <property type="entry name" value="DnaJ"/>
    <property type="match status" value="1"/>
</dbReference>
<keyword evidence="4" id="KW-1185">Reference proteome</keyword>